<keyword evidence="3 11" id="KW-0894">Sodium channel</keyword>
<keyword evidence="10 11" id="KW-0407">Ion channel</keyword>
<keyword evidence="7 11" id="KW-0406">Ion transport</keyword>
<sequence>MFFLTRQYLEYNVIHPPQVLRDTLSPFPSMTLCNLRPLSSSATEFLSKFKLKTPRKFAGDVNKFASKTYYYNEITLHGAFKFRFLLPMIKRDEVVVDIFVWKSASADLFNHLKRLRTTYILFGVVKEFQVIHTEGSKRVMNDCDQVGRWRRFVHAQYLNCLTFDLFEVYRDHVRTIELFVYLDDVMNKTSCIDCFSAEIKSQLSGAVVVVHNADTYPDINQEGINLQPGSLTEIKVKTIKHTQKTPPYGRCSPDTPTTIKLYGAETYAYSEHACRMSTIQSQINDLCGCNAIEYPYLNGSLPFCLALNSFVHVGECEESNGIDSKSHSYEQSSAEASQWNWTESETLSKSANFNISRCIAELEAVKNHVACKSEVTTHFQGDVVPSCTLPCAFFSYETDRSTSTWPTKAWQLSWLGTKAGQKILNRPDLVEYRRARELLNSPDGEATAQEILTRSDVLEKNLLAIMMIRPNFNLHNVEEKEVLSLTSLLSQSGGLFSIWIGLNMMSVIEVLELLVHLFNTCKTIQTSTSVDDDEEQHIDIQSGSVVKCDLTEPDSMLDRVDNTLEMQPGNGHPRSSNGPCPQINDPICLMRMPSYKS</sequence>
<protein>
    <recommendedName>
        <fullName evidence="15">FMRFamide activated amiloride sensitive sodium</fullName>
    </recommendedName>
</protein>
<evidence type="ECO:0000256" key="11">
    <source>
        <dbReference type="RuleBase" id="RU000679"/>
    </source>
</evidence>
<comment type="caution">
    <text evidence="13">The sequence shown here is derived from an EMBL/GenBank/DDBJ whole genome shotgun (WGS) entry which is preliminary data.</text>
</comment>
<evidence type="ECO:0000256" key="1">
    <source>
        <dbReference type="ARBA" id="ARBA00004141"/>
    </source>
</evidence>
<keyword evidence="6" id="KW-0915">Sodium</keyword>
<dbReference type="Pfam" id="PF00858">
    <property type="entry name" value="ASC"/>
    <property type="match status" value="1"/>
</dbReference>
<proteinExistence type="inferred from homology"/>
<comment type="similarity">
    <text evidence="11">Belongs to the amiloride-sensitive sodium channel (TC 1.A.6) family.</text>
</comment>
<evidence type="ECO:0000256" key="10">
    <source>
        <dbReference type="ARBA" id="ARBA00023303"/>
    </source>
</evidence>
<reference evidence="13 14" key="1">
    <citation type="journal article" date="2019" name="Gigascience">
        <title>Whole-genome sequence of the oriental lung fluke Paragonimus westermani.</title>
        <authorList>
            <person name="Oey H."/>
            <person name="Zakrzewski M."/>
            <person name="Narain K."/>
            <person name="Devi K.R."/>
            <person name="Agatsuma T."/>
            <person name="Nawaratna S."/>
            <person name="Gobert G.N."/>
            <person name="Jones M.K."/>
            <person name="Ragan M.A."/>
            <person name="McManus D.P."/>
            <person name="Krause L."/>
        </authorList>
    </citation>
    <scope>NUCLEOTIDE SEQUENCE [LARGE SCALE GENOMIC DNA]</scope>
    <source>
        <strain evidence="13 14">IND2009</strain>
    </source>
</reference>
<feature type="region of interest" description="Disordered" evidence="12">
    <location>
        <begin position="562"/>
        <end position="585"/>
    </location>
</feature>
<dbReference type="AlphaFoldDB" id="A0A5J4NRQ2"/>
<dbReference type="GO" id="GO:0015280">
    <property type="term" value="F:ligand-gated sodium channel activity"/>
    <property type="evidence" value="ECO:0007669"/>
    <property type="project" value="TreeGrafter"/>
</dbReference>
<comment type="subcellular location">
    <subcellularLocation>
        <location evidence="1">Membrane</location>
        <topology evidence="1">Multi-pass membrane protein</topology>
    </subcellularLocation>
</comment>
<name>A0A5J4NRQ2_9TREM</name>
<dbReference type="PANTHER" id="PTHR11690:SF248">
    <property type="entry name" value="PICKPOCKET 17, ISOFORM A"/>
    <property type="match status" value="1"/>
</dbReference>
<evidence type="ECO:0000256" key="3">
    <source>
        <dbReference type="ARBA" id="ARBA00022461"/>
    </source>
</evidence>
<dbReference type="EMBL" id="QNGE01001369">
    <property type="protein sequence ID" value="KAA3677728.1"/>
    <property type="molecule type" value="Genomic_DNA"/>
</dbReference>
<dbReference type="Gene3D" id="1.10.287.770">
    <property type="entry name" value="YojJ-like"/>
    <property type="match status" value="1"/>
</dbReference>
<dbReference type="InterPro" id="IPR001873">
    <property type="entry name" value="ENaC"/>
</dbReference>
<dbReference type="Gene3D" id="2.60.470.10">
    <property type="entry name" value="Acid-sensing ion channels like domains"/>
    <property type="match status" value="1"/>
</dbReference>
<keyword evidence="2 11" id="KW-0813">Transport</keyword>
<organism evidence="13 14">
    <name type="scientific">Paragonimus westermani</name>
    <dbReference type="NCBI Taxonomy" id="34504"/>
    <lineage>
        <taxon>Eukaryota</taxon>
        <taxon>Metazoa</taxon>
        <taxon>Spiralia</taxon>
        <taxon>Lophotrochozoa</taxon>
        <taxon>Platyhelminthes</taxon>
        <taxon>Trematoda</taxon>
        <taxon>Digenea</taxon>
        <taxon>Plagiorchiida</taxon>
        <taxon>Troglotremata</taxon>
        <taxon>Troglotrematidae</taxon>
        <taxon>Paragonimus</taxon>
    </lineage>
</organism>
<evidence type="ECO:0000313" key="13">
    <source>
        <dbReference type="EMBL" id="KAA3677728.1"/>
    </source>
</evidence>
<evidence type="ECO:0000256" key="2">
    <source>
        <dbReference type="ARBA" id="ARBA00022448"/>
    </source>
</evidence>
<keyword evidence="5" id="KW-1133">Transmembrane helix</keyword>
<keyword evidence="8" id="KW-0472">Membrane</keyword>
<accession>A0A5J4NRQ2</accession>
<gene>
    <name evidence="13" type="ORF">DEA37_0007907</name>
</gene>
<dbReference type="PANTHER" id="PTHR11690">
    <property type="entry name" value="AMILORIDE-SENSITIVE SODIUM CHANNEL-RELATED"/>
    <property type="match status" value="1"/>
</dbReference>
<evidence type="ECO:0000256" key="5">
    <source>
        <dbReference type="ARBA" id="ARBA00022989"/>
    </source>
</evidence>
<evidence type="ECO:0000256" key="4">
    <source>
        <dbReference type="ARBA" id="ARBA00022692"/>
    </source>
</evidence>
<evidence type="ECO:0000256" key="8">
    <source>
        <dbReference type="ARBA" id="ARBA00023136"/>
    </source>
</evidence>
<keyword evidence="9 11" id="KW-0739">Sodium transport</keyword>
<dbReference type="Proteomes" id="UP000324629">
    <property type="component" value="Unassembled WGS sequence"/>
</dbReference>
<dbReference type="GO" id="GO:0005886">
    <property type="term" value="C:plasma membrane"/>
    <property type="evidence" value="ECO:0007669"/>
    <property type="project" value="TreeGrafter"/>
</dbReference>
<evidence type="ECO:0008006" key="15">
    <source>
        <dbReference type="Google" id="ProtNLM"/>
    </source>
</evidence>
<evidence type="ECO:0000256" key="6">
    <source>
        <dbReference type="ARBA" id="ARBA00023053"/>
    </source>
</evidence>
<evidence type="ECO:0000256" key="9">
    <source>
        <dbReference type="ARBA" id="ARBA00023201"/>
    </source>
</evidence>
<evidence type="ECO:0000256" key="12">
    <source>
        <dbReference type="SAM" id="MobiDB-lite"/>
    </source>
</evidence>
<dbReference type="PRINTS" id="PR01078">
    <property type="entry name" value="AMINACHANNEL"/>
</dbReference>
<keyword evidence="4 11" id="KW-0812">Transmembrane</keyword>
<evidence type="ECO:0000256" key="7">
    <source>
        <dbReference type="ARBA" id="ARBA00023065"/>
    </source>
</evidence>
<evidence type="ECO:0000313" key="14">
    <source>
        <dbReference type="Proteomes" id="UP000324629"/>
    </source>
</evidence>
<keyword evidence="14" id="KW-1185">Reference proteome</keyword>